<name>A0ABP8MIE6_9BACT</name>
<dbReference type="Proteomes" id="UP001501410">
    <property type="component" value="Unassembled WGS sequence"/>
</dbReference>
<feature type="domain" description="SnoaL-like" evidence="1">
    <location>
        <begin position="1"/>
        <end position="117"/>
    </location>
</feature>
<dbReference type="InterPro" id="IPR032710">
    <property type="entry name" value="NTF2-like_dom_sf"/>
</dbReference>
<reference evidence="3" key="1">
    <citation type="journal article" date="2019" name="Int. J. Syst. Evol. Microbiol.">
        <title>The Global Catalogue of Microorganisms (GCM) 10K type strain sequencing project: providing services to taxonomists for standard genome sequencing and annotation.</title>
        <authorList>
            <consortium name="The Broad Institute Genomics Platform"/>
            <consortium name="The Broad Institute Genome Sequencing Center for Infectious Disease"/>
            <person name="Wu L."/>
            <person name="Ma J."/>
        </authorList>
    </citation>
    <scope>NUCLEOTIDE SEQUENCE [LARGE SCALE GENOMIC DNA]</scope>
    <source>
        <strain evidence="3">JCM 31921</strain>
    </source>
</reference>
<gene>
    <name evidence="2" type="ORF">GCM10023092_05110</name>
</gene>
<dbReference type="Pfam" id="PF20409">
    <property type="entry name" value="SnoaL_5"/>
    <property type="match status" value="1"/>
</dbReference>
<proteinExistence type="predicted"/>
<comment type="caution">
    <text evidence="2">The sequence shown here is derived from an EMBL/GenBank/DDBJ whole genome shotgun (WGS) entry which is preliminary data.</text>
</comment>
<evidence type="ECO:0000259" key="1">
    <source>
        <dbReference type="Pfam" id="PF20409"/>
    </source>
</evidence>
<dbReference type="Gene3D" id="3.10.450.50">
    <property type="match status" value="1"/>
</dbReference>
<dbReference type="RefSeq" id="WP_344822364.1">
    <property type="nucleotide sequence ID" value="NZ_BAABEZ010000002.1"/>
</dbReference>
<evidence type="ECO:0000313" key="3">
    <source>
        <dbReference type="Proteomes" id="UP001501410"/>
    </source>
</evidence>
<dbReference type="InterPro" id="IPR046860">
    <property type="entry name" value="SnoaL_5"/>
</dbReference>
<accession>A0ABP8MIE6</accession>
<sequence>MTTEQVAQHYYELAQQQKWSEIIDTYYHDDIECIEPPNSKSQPYTKGIEHVKAKAMHFTSMIEKIHAGYTTQPIIAGNMFSVGIGMDFDMKGAGRMKFDEFGVFTVREGKIVREEFIMNWSDSGGHEYKA</sequence>
<evidence type="ECO:0000313" key="2">
    <source>
        <dbReference type="EMBL" id="GAA4449967.1"/>
    </source>
</evidence>
<organism evidence="2 3">
    <name type="scientific">Rurimicrobium arvi</name>
    <dbReference type="NCBI Taxonomy" id="2049916"/>
    <lineage>
        <taxon>Bacteria</taxon>
        <taxon>Pseudomonadati</taxon>
        <taxon>Bacteroidota</taxon>
        <taxon>Chitinophagia</taxon>
        <taxon>Chitinophagales</taxon>
        <taxon>Chitinophagaceae</taxon>
        <taxon>Rurimicrobium</taxon>
    </lineage>
</organism>
<keyword evidence="3" id="KW-1185">Reference proteome</keyword>
<dbReference type="SUPFAM" id="SSF54427">
    <property type="entry name" value="NTF2-like"/>
    <property type="match status" value="1"/>
</dbReference>
<dbReference type="EMBL" id="BAABEZ010000002">
    <property type="protein sequence ID" value="GAA4449967.1"/>
    <property type="molecule type" value="Genomic_DNA"/>
</dbReference>
<protein>
    <recommendedName>
        <fullName evidence="1">SnoaL-like domain-containing protein</fullName>
    </recommendedName>
</protein>